<keyword evidence="6" id="KW-0456">Lyase</keyword>
<protein>
    <submittedName>
        <fullName evidence="8">Uncharacterized protein</fullName>
    </submittedName>
</protein>
<reference evidence="8" key="2">
    <citation type="journal article" date="2023" name="IMA Fungus">
        <title>Comparative genomic study of the Penicillium genus elucidates a diverse pangenome and 15 lateral gene transfer events.</title>
        <authorList>
            <person name="Petersen C."/>
            <person name="Sorensen T."/>
            <person name="Nielsen M.R."/>
            <person name="Sondergaard T.E."/>
            <person name="Sorensen J.L."/>
            <person name="Fitzpatrick D.A."/>
            <person name="Frisvad J.C."/>
            <person name="Nielsen K.L."/>
        </authorList>
    </citation>
    <scope>NUCLEOTIDE SEQUENCE</scope>
    <source>
        <strain evidence="8">IBT 29677</strain>
    </source>
</reference>
<evidence type="ECO:0000313" key="9">
    <source>
        <dbReference type="Proteomes" id="UP001147747"/>
    </source>
</evidence>
<evidence type="ECO:0000256" key="4">
    <source>
        <dbReference type="ARBA" id="ARBA00022989"/>
    </source>
</evidence>
<dbReference type="EMBL" id="JAPZBU010000009">
    <property type="protein sequence ID" value="KAJ5388863.1"/>
    <property type="molecule type" value="Genomic_DNA"/>
</dbReference>
<keyword evidence="4 7" id="KW-1133">Transmembrane helix</keyword>
<feature type="transmembrane region" description="Helical" evidence="7">
    <location>
        <begin position="43"/>
        <end position="62"/>
    </location>
</feature>
<organism evidence="8 9">
    <name type="scientific">Penicillium cosmopolitanum</name>
    <dbReference type="NCBI Taxonomy" id="1131564"/>
    <lineage>
        <taxon>Eukaryota</taxon>
        <taxon>Fungi</taxon>
        <taxon>Dikarya</taxon>
        <taxon>Ascomycota</taxon>
        <taxon>Pezizomycotina</taxon>
        <taxon>Eurotiomycetes</taxon>
        <taxon>Eurotiomycetidae</taxon>
        <taxon>Eurotiales</taxon>
        <taxon>Aspergillaceae</taxon>
        <taxon>Penicillium</taxon>
    </lineage>
</organism>
<reference evidence="8" key="1">
    <citation type="submission" date="2022-12" db="EMBL/GenBank/DDBJ databases">
        <authorList>
            <person name="Petersen C."/>
        </authorList>
    </citation>
    <scope>NUCLEOTIDE SEQUENCE</scope>
    <source>
        <strain evidence="8">IBT 29677</strain>
    </source>
</reference>
<dbReference type="RefSeq" id="XP_056486661.1">
    <property type="nucleotide sequence ID" value="XM_056636041.1"/>
</dbReference>
<proteinExistence type="inferred from homology"/>
<evidence type="ECO:0000256" key="2">
    <source>
        <dbReference type="ARBA" id="ARBA00006757"/>
    </source>
</evidence>
<gene>
    <name evidence="8" type="ORF">N7509_011404</name>
</gene>
<feature type="transmembrane region" description="Helical" evidence="7">
    <location>
        <begin position="74"/>
        <end position="93"/>
    </location>
</feature>
<comment type="similarity">
    <text evidence="2">Belongs to the paxB family.</text>
</comment>
<comment type="caution">
    <text evidence="8">The sequence shown here is derived from an EMBL/GenBank/DDBJ whole genome shotgun (WGS) entry which is preliminary data.</text>
</comment>
<keyword evidence="5 7" id="KW-0472">Membrane</keyword>
<evidence type="ECO:0000256" key="1">
    <source>
        <dbReference type="ARBA" id="ARBA00004141"/>
    </source>
</evidence>
<keyword evidence="9" id="KW-1185">Reference proteome</keyword>
<dbReference type="InterPro" id="IPR039020">
    <property type="entry name" value="PaxB-like"/>
</dbReference>
<dbReference type="OrthoDB" id="5294024at2759"/>
<evidence type="ECO:0000256" key="3">
    <source>
        <dbReference type="ARBA" id="ARBA00022692"/>
    </source>
</evidence>
<evidence type="ECO:0000256" key="5">
    <source>
        <dbReference type="ARBA" id="ARBA00023136"/>
    </source>
</evidence>
<dbReference type="GeneID" id="81375021"/>
<evidence type="ECO:0000256" key="7">
    <source>
        <dbReference type="SAM" id="Phobius"/>
    </source>
</evidence>
<dbReference type="AlphaFoldDB" id="A0A9X0B5G8"/>
<evidence type="ECO:0000256" key="6">
    <source>
        <dbReference type="ARBA" id="ARBA00023239"/>
    </source>
</evidence>
<dbReference type="GO" id="GO:0016829">
    <property type="term" value="F:lyase activity"/>
    <property type="evidence" value="ECO:0007669"/>
    <property type="project" value="UniProtKB-KW"/>
</dbReference>
<dbReference type="Pfam" id="PF25129">
    <property type="entry name" value="Pyr4-TMTC"/>
    <property type="match status" value="1"/>
</dbReference>
<dbReference type="GO" id="GO:0016020">
    <property type="term" value="C:membrane"/>
    <property type="evidence" value="ECO:0007669"/>
    <property type="project" value="UniProtKB-SubCell"/>
</dbReference>
<comment type="subcellular location">
    <subcellularLocation>
        <location evidence="1">Membrane</location>
        <topology evidence="1">Multi-pass membrane protein</topology>
    </subcellularLocation>
</comment>
<dbReference type="PANTHER" id="PTHR42038:SF2">
    <property type="entry name" value="TERPENE CYCLASE AUSL"/>
    <property type="match status" value="1"/>
</dbReference>
<keyword evidence="3 7" id="KW-0812">Transmembrane</keyword>
<dbReference type="Proteomes" id="UP001147747">
    <property type="component" value="Unassembled WGS sequence"/>
</dbReference>
<accession>A0A9X0B5G8</accession>
<feature type="transmembrane region" description="Helical" evidence="7">
    <location>
        <begin position="177"/>
        <end position="196"/>
    </location>
</feature>
<evidence type="ECO:0000313" key="8">
    <source>
        <dbReference type="EMBL" id="KAJ5388863.1"/>
    </source>
</evidence>
<name>A0A9X0B5G8_9EURO</name>
<dbReference type="PANTHER" id="PTHR42038">
    <property type="match status" value="1"/>
</dbReference>
<feature type="transmembrane region" description="Helical" evidence="7">
    <location>
        <begin position="12"/>
        <end position="31"/>
    </location>
</feature>
<sequence>MAYTSHRDQTYGMSVLPLCCNFAWEITYAVIYPPHNPIERFNVTLYLVLNVFIMVGAVRYAPREWAHAPLVQRNLFRIFAGATLIFLLAHVALAETTFWSREPGVSCWEGGSSRGATYGIWYVFRREDAHEFKGSTNNVLRRASRFIGSYVSAISVELRRMHWPEAFGWLESPMVKWHMVVCVLLDVGYVLMLRNVKKKEREQEQMAQKEK</sequence>